<dbReference type="SUPFAM" id="SSF56349">
    <property type="entry name" value="DNA breaking-rejoining enzymes"/>
    <property type="match status" value="1"/>
</dbReference>
<dbReference type="Gene3D" id="1.10.150.130">
    <property type="match status" value="1"/>
</dbReference>
<evidence type="ECO:0000259" key="3">
    <source>
        <dbReference type="PROSITE" id="PS51900"/>
    </source>
</evidence>
<proteinExistence type="predicted"/>
<dbReference type="InterPro" id="IPR044068">
    <property type="entry name" value="CB"/>
</dbReference>
<dbReference type="InterPro" id="IPR010998">
    <property type="entry name" value="Integrase_recombinase_N"/>
</dbReference>
<reference evidence="4 5" key="1">
    <citation type="submission" date="2023-09" db="EMBL/GenBank/DDBJ databases">
        <title>Description of three actinobacteria isolated from air of manufacturing shop in a pharmaceutical factory.</title>
        <authorList>
            <person name="Zhang D.-F."/>
        </authorList>
    </citation>
    <scope>NUCLEOTIDE SEQUENCE [LARGE SCALE GENOMIC DNA]</scope>
    <source>
        <strain evidence="4 5">LY-0111</strain>
    </source>
</reference>
<protein>
    <recommendedName>
        <fullName evidence="3">Core-binding (CB) domain-containing protein</fullName>
    </recommendedName>
</protein>
<dbReference type="PROSITE" id="PS51900">
    <property type="entry name" value="CB"/>
    <property type="match status" value="1"/>
</dbReference>
<dbReference type="InterPro" id="IPR011010">
    <property type="entry name" value="DNA_brk_join_enz"/>
</dbReference>
<evidence type="ECO:0000313" key="5">
    <source>
        <dbReference type="Proteomes" id="UP001251870"/>
    </source>
</evidence>
<dbReference type="Proteomes" id="UP001251870">
    <property type="component" value="Unassembled WGS sequence"/>
</dbReference>
<keyword evidence="5" id="KW-1185">Reference proteome</keyword>
<accession>A0ABU2DVV7</accession>
<sequence length="172" mass="19793">MHILRGDHGKIYTYHEESRGHWRARFQYKPLLSDEVKILTATGSTKGKAESNLKRKWGELRASWNRGPAEAERLTVETLIDRWYPTVKHPQRHGKKPLSENTLEEYAEVIDRALVPRLGERTLAELTPYMLEEALWSMVDPDTGKGKANAQRSITILKKALAFARKKGLMQE</sequence>
<dbReference type="RefSeq" id="WP_310549487.1">
    <property type="nucleotide sequence ID" value="NZ_JAVKGR010000049.1"/>
</dbReference>
<name>A0ABU2DVV7_9MICC</name>
<organism evidence="4 5">
    <name type="scientific">Nesterenkonia aerolata</name>
    <dbReference type="NCBI Taxonomy" id="3074079"/>
    <lineage>
        <taxon>Bacteria</taxon>
        <taxon>Bacillati</taxon>
        <taxon>Actinomycetota</taxon>
        <taxon>Actinomycetes</taxon>
        <taxon>Micrococcales</taxon>
        <taxon>Micrococcaceae</taxon>
        <taxon>Nesterenkonia</taxon>
    </lineage>
</organism>
<evidence type="ECO:0000256" key="2">
    <source>
        <dbReference type="PROSITE-ProRule" id="PRU01248"/>
    </source>
</evidence>
<comment type="caution">
    <text evidence="4">The sequence shown here is derived from an EMBL/GenBank/DDBJ whole genome shotgun (WGS) entry which is preliminary data.</text>
</comment>
<feature type="domain" description="Core-binding (CB)" evidence="3">
    <location>
        <begin position="74"/>
        <end position="165"/>
    </location>
</feature>
<keyword evidence="1 2" id="KW-0238">DNA-binding</keyword>
<dbReference type="EMBL" id="JAVKGR010000049">
    <property type="protein sequence ID" value="MDR8020516.1"/>
    <property type="molecule type" value="Genomic_DNA"/>
</dbReference>
<evidence type="ECO:0000313" key="4">
    <source>
        <dbReference type="EMBL" id="MDR8020516.1"/>
    </source>
</evidence>
<evidence type="ECO:0000256" key="1">
    <source>
        <dbReference type="ARBA" id="ARBA00023125"/>
    </source>
</evidence>
<gene>
    <name evidence="4" type="ORF">RIL96_13250</name>
</gene>